<evidence type="ECO:0008006" key="4">
    <source>
        <dbReference type="Google" id="ProtNLM"/>
    </source>
</evidence>
<keyword evidence="3" id="KW-1185">Reference proteome</keyword>
<dbReference type="PANTHER" id="PTHR36057:SF1">
    <property type="entry name" value="LIPOPROTEIN LIPID ATTACHMENT SITE-LIKE PROTEIN, PUTATIVE (DUF1223)-RELATED"/>
    <property type="match status" value="1"/>
</dbReference>
<dbReference type="PANTHER" id="PTHR36057">
    <property type="match status" value="1"/>
</dbReference>
<dbReference type="RefSeq" id="WP_181358485.1">
    <property type="nucleotide sequence ID" value="NZ_PYGD01000005.1"/>
</dbReference>
<proteinExistence type="predicted"/>
<dbReference type="InterPro" id="IPR036249">
    <property type="entry name" value="Thioredoxin-like_sf"/>
</dbReference>
<reference evidence="2 3" key="1">
    <citation type="submission" date="2018-03" db="EMBL/GenBank/DDBJ databases">
        <title>Genomic Encyclopedia of Type Strains, Phase III (KMG-III): the genomes of soil and plant-associated and newly described type strains.</title>
        <authorList>
            <person name="Whitman W."/>
        </authorList>
    </citation>
    <scope>NUCLEOTIDE SEQUENCE [LARGE SCALE GENOMIC DNA]</scope>
    <source>
        <strain evidence="2 3">CGMCC 1.12700</strain>
    </source>
</reference>
<keyword evidence="1" id="KW-0732">Signal</keyword>
<protein>
    <recommendedName>
        <fullName evidence="4">DUF1223 domain-containing protein</fullName>
    </recommendedName>
</protein>
<dbReference type="SUPFAM" id="SSF52833">
    <property type="entry name" value="Thioredoxin-like"/>
    <property type="match status" value="1"/>
</dbReference>
<evidence type="ECO:0000313" key="3">
    <source>
        <dbReference type="Proteomes" id="UP000240572"/>
    </source>
</evidence>
<feature type="signal peptide" evidence="1">
    <location>
        <begin position="1"/>
        <end position="29"/>
    </location>
</feature>
<dbReference type="AlphaFoldDB" id="A0A2P8D348"/>
<dbReference type="Pfam" id="PF06764">
    <property type="entry name" value="DUF1223"/>
    <property type="match status" value="1"/>
</dbReference>
<sequence>MNRSQKVTLFSAVLLLFLLPFTLKLSACAKPPGIADSTGQGFAVLELFTSEGCSSCPPAEQLLETLQGESTGKPVYILAYHVDYWDRLGWKDPFSSAAFSLRQYDYSRYFTGQVYTPQMVLNGQTEGVGSNESLIRHTVVKLLDQAGTATLAIEATPKAGEATVRYQAATGNKSRLEIAIVEKHAISKVTRGENEGRTLSHVQIVRSLQSFSIGKNGAGAEKIALPKDFNTTDWEIIGLLRNPGTGAILAANRATFIL</sequence>
<gene>
    <name evidence="2" type="ORF">B0I18_105233</name>
</gene>
<name>A0A2P8D348_9BACT</name>
<accession>A0A2P8D348</accession>
<comment type="caution">
    <text evidence="2">The sequence shown here is derived from an EMBL/GenBank/DDBJ whole genome shotgun (WGS) entry which is preliminary data.</text>
</comment>
<feature type="chain" id="PRO_5015164476" description="DUF1223 domain-containing protein" evidence="1">
    <location>
        <begin position="30"/>
        <end position="258"/>
    </location>
</feature>
<evidence type="ECO:0000256" key="1">
    <source>
        <dbReference type="SAM" id="SignalP"/>
    </source>
</evidence>
<organism evidence="2 3">
    <name type="scientific">Taibaiella chishuiensis</name>
    <dbReference type="NCBI Taxonomy" id="1434707"/>
    <lineage>
        <taxon>Bacteria</taxon>
        <taxon>Pseudomonadati</taxon>
        <taxon>Bacteroidota</taxon>
        <taxon>Chitinophagia</taxon>
        <taxon>Chitinophagales</taxon>
        <taxon>Chitinophagaceae</taxon>
        <taxon>Taibaiella</taxon>
    </lineage>
</organism>
<dbReference type="InterPro" id="IPR010634">
    <property type="entry name" value="DUF1223"/>
</dbReference>
<dbReference type="EMBL" id="PYGD01000005">
    <property type="protein sequence ID" value="PSK91648.1"/>
    <property type="molecule type" value="Genomic_DNA"/>
</dbReference>
<dbReference type="Proteomes" id="UP000240572">
    <property type="component" value="Unassembled WGS sequence"/>
</dbReference>
<evidence type="ECO:0000313" key="2">
    <source>
        <dbReference type="EMBL" id="PSK91648.1"/>
    </source>
</evidence>